<dbReference type="RefSeq" id="XP_007718087.1">
    <property type="nucleotide sequence ID" value="XM_007719897.1"/>
</dbReference>
<dbReference type="Proteomes" id="UP000053841">
    <property type="component" value="Unassembled WGS sequence"/>
</dbReference>
<dbReference type="KEGG" id="bze:COCCADRAFT_30947"/>
<dbReference type="GeneID" id="19146844"/>
<evidence type="ECO:0000256" key="1">
    <source>
        <dbReference type="SAM" id="MobiDB-lite"/>
    </source>
</evidence>
<proteinExistence type="predicted"/>
<evidence type="ECO:0000313" key="3">
    <source>
        <dbReference type="Proteomes" id="UP000053841"/>
    </source>
</evidence>
<gene>
    <name evidence="2" type="ORF">COCCADRAFT_30947</name>
</gene>
<sequence>MSMSTAALPRGFIHSAAAALQSIRTRAAQTWPSTHTAQRPGPNCNNFPCLATFFFFCPRDDGQGAATHGNGRAREHAHYYYYCTIPPAQQPVGARLSCSNWSESEPSDRYSRAARRESKQLIRAASIHPTKAELCCRIGGCGFARVLSLISDHETDGVRRTQTTDARGSTARGARDITRVADAQSPKHADGQDGRPAPSGVAAVAVGRRRGWDEEKSGEGDMLSLSMPTLGYGHAFGLETRLLEAWAPRREQARGALLSNRNGACGTTAAANNTRRDVVVLAVLYYAQRYHYTLRYSHVTPAMAATATIAQKRRSREPHVLFHHQAMPWQRHARHTPPSLRTRHRARRWKLRIVPSLIPETTRPSQAVFSPSKSTRRRLQGSRGGAVHDAGTAGTAGT</sequence>
<organism evidence="2 3">
    <name type="scientific">Cochliobolus carbonum (strain 26-R-13)</name>
    <name type="common">Maize leaf spot fungus</name>
    <name type="synonym">Bipolaris zeicola</name>
    <dbReference type="NCBI Taxonomy" id="930089"/>
    <lineage>
        <taxon>Eukaryota</taxon>
        <taxon>Fungi</taxon>
        <taxon>Dikarya</taxon>
        <taxon>Ascomycota</taxon>
        <taxon>Pezizomycotina</taxon>
        <taxon>Dothideomycetes</taxon>
        <taxon>Pleosporomycetidae</taxon>
        <taxon>Pleosporales</taxon>
        <taxon>Pleosporineae</taxon>
        <taxon>Pleosporaceae</taxon>
        <taxon>Bipolaris</taxon>
    </lineage>
</organism>
<dbReference type="AlphaFoldDB" id="W6Y971"/>
<feature type="region of interest" description="Disordered" evidence="1">
    <location>
        <begin position="362"/>
        <end position="398"/>
    </location>
</feature>
<dbReference type="EMBL" id="KI964901">
    <property type="protein sequence ID" value="EUC27611.1"/>
    <property type="molecule type" value="Genomic_DNA"/>
</dbReference>
<protein>
    <submittedName>
        <fullName evidence="2">Uncharacterized protein</fullName>
    </submittedName>
</protein>
<dbReference type="HOGENOM" id="CLU_692584_0_0_1"/>
<feature type="compositionally biased region" description="Polar residues" evidence="1">
    <location>
        <begin position="362"/>
        <end position="373"/>
    </location>
</feature>
<feature type="compositionally biased region" description="Basic and acidic residues" evidence="1">
    <location>
        <begin position="173"/>
        <end position="193"/>
    </location>
</feature>
<evidence type="ECO:0000313" key="2">
    <source>
        <dbReference type="EMBL" id="EUC27611.1"/>
    </source>
</evidence>
<dbReference type="OrthoDB" id="10364082at2759"/>
<feature type="region of interest" description="Disordered" evidence="1">
    <location>
        <begin position="158"/>
        <end position="200"/>
    </location>
</feature>
<keyword evidence="3" id="KW-1185">Reference proteome</keyword>
<name>W6Y971_COCC2</name>
<accession>W6Y971</accession>
<reference evidence="2 3" key="1">
    <citation type="journal article" date="2013" name="PLoS Genet.">
        <title>Comparative genome structure, secondary metabolite, and effector coding capacity across Cochliobolus pathogens.</title>
        <authorList>
            <person name="Condon B.J."/>
            <person name="Leng Y."/>
            <person name="Wu D."/>
            <person name="Bushley K.E."/>
            <person name="Ohm R.A."/>
            <person name="Otillar R."/>
            <person name="Martin J."/>
            <person name="Schackwitz W."/>
            <person name="Grimwood J."/>
            <person name="MohdZainudin N."/>
            <person name="Xue C."/>
            <person name="Wang R."/>
            <person name="Manning V.A."/>
            <person name="Dhillon B."/>
            <person name="Tu Z.J."/>
            <person name="Steffenson B.J."/>
            <person name="Salamov A."/>
            <person name="Sun H."/>
            <person name="Lowry S."/>
            <person name="LaButti K."/>
            <person name="Han J."/>
            <person name="Copeland A."/>
            <person name="Lindquist E."/>
            <person name="Barry K."/>
            <person name="Schmutz J."/>
            <person name="Baker S.E."/>
            <person name="Ciuffetti L.M."/>
            <person name="Grigoriev I.V."/>
            <person name="Zhong S."/>
            <person name="Turgeon B.G."/>
        </authorList>
    </citation>
    <scope>NUCLEOTIDE SEQUENCE [LARGE SCALE GENOMIC DNA]</scope>
    <source>
        <strain evidence="2 3">26-R-13</strain>
    </source>
</reference>